<dbReference type="InterPro" id="IPR009045">
    <property type="entry name" value="Zn_M74/Hedgehog-like"/>
</dbReference>
<dbReference type="Pfam" id="PF00182">
    <property type="entry name" value="Glyco_hydro_19"/>
    <property type="match status" value="1"/>
</dbReference>
<dbReference type="PANTHER" id="PTHR34408:SF1">
    <property type="entry name" value="GLYCOSYL HYDROLASE FAMILY 19 DOMAIN-CONTAINING PROTEIN HI_1415"/>
    <property type="match status" value="1"/>
</dbReference>
<reference evidence="3 4" key="1">
    <citation type="submission" date="2016-10" db="EMBL/GenBank/DDBJ databases">
        <authorList>
            <person name="de Groot N.N."/>
        </authorList>
    </citation>
    <scope>NUCLEOTIDE SEQUENCE [LARGE SCALE GENOMIC DNA]</scope>
    <source>
        <strain evidence="3 4">DSM 17890</strain>
    </source>
</reference>
<dbReference type="GO" id="GO:0006032">
    <property type="term" value="P:chitin catabolic process"/>
    <property type="evidence" value="ECO:0007669"/>
    <property type="project" value="InterPro"/>
</dbReference>
<proteinExistence type="predicted"/>
<evidence type="ECO:0000313" key="4">
    <source>
        <dbReference type="Proteomes" id="UP000199118"/>
    </source>
</evidence>
<dbReference type="EMBL" id="FNMZ01000002">
    <property type="protein sequence ID" value="SDW68410.1"/>
    <property type="molecule type" value="Genomic_DNA"/>
</dbReference>
<name>A0A1H2VJL9_9RHOB</name>
<dbReference type="STRING" id="356660.SAMN05444336_10289"/>
<evidence type="ECO:0000259" key="1">
    <source>
        <dbReference type="Pfam" id="PF00182"/>
    </source>
</evidence>
<dbReference type="PANTHER" id="PTHR34408">
    <property type="entry name" value="FAMILY PROTEIN, PUTATIVE-RELATED"/>
    <property type="match status" value="1"/>
</dbReference>
<dbReference type="Proteomes" id="UP000199118">
    <property type="component" value="Unassembled WGS sequence"/>
</dbReference>
<dbReference type="InterPro" id="IPR039561">
    <property type="entry name" value="Peptidase_M15C"/>
</dbReference>
<dbReference type="InterPro" id="IPR023346">
    <property type="entry name" value="Lysozyme-like_dom_sf"/>
</dbReference>
<dbReference type="InterPro" id="IPR052354">
    <property type="entry name" value="Cell_Wall_Dynamics_Protein"/>
</dbReference>
<dbReference type="RefSeq" id="WP_176954655.1">
    <property type="nucleotide sequence ID" value="NZ_FNMZ01000002.1"/>
</dbReference>
<dbReference type="SUPFAM" id="SSF53955">
    <property type="entry name" value="Lysozyme-like"/>
    <property type="match status" value="1"/>
</dbReference>
<keyword evidence="4" id="KW-1185">Reference proteome</keyword>
<dbReference type="GO" id="GO:0016998">
    <property type="term" value="P:cell wall macromolecule catabolic process"/>
    <property type="evidence" value="ECO:0007669"/>
    <property type="project" value="InterPro"/>
</dbReference>
<dbReference type="Gene3D" id="1.10.530.10">
    <property type="match status" value="1"/>
</dbReference>
<sequence>MGLLDEQDRFLTDMSRLIGRAHDLGFVVTGGELYRTIEQQRIHMREGRSRTLNSQHMKRLAIDLNFFVRDGDDLDLCYDKEVLQALGDYWESLDPANAWGGNWSSFKDTPHFERREGVTARPGPVAGTVLAPAAGAVPPPRPATVPMTAGEIAAGAPSPAPVIPQVPLPPAGSMTTLLSAEVGPKRPNRRDDVETVQLLLNYTAEDGRITLDAPLKPDGIYGEKTREGIVAAQTALLGMEEPDSVVTPGAGTERALRMSVKPVFSARLLRLAMLAAADAKVELFRDPIAKCFADFDLTTPLRQAHFLAQIGHESGELRFQEEIASGAAYEGRTDLGNVRSGDGRRFKGRGLIQLTGRFNYEKFSEAVDRKDEIMSEPTLVAEDLELCVGVAGWYWANRGLNGPADRDDLMRVTKIINGGVNGIAHRRQLLERTKALYGLG</sequence>
<accession>A0A1H2VJL9</accession>
<gene>
    <name evidence="3" type="ORF">SAMN05444336_10289</name>
</gene>
<organism evidence="3 4">
    <name type="scientific">Albimonas donghaensis</name>
    <dbReference type="NCBI Taxonomy" id="356660"/>
    <lineage>
        <taxon>Bacteria</taxon>
        <taxon>Pseudomonadati</taxon>
        <taxon>Pseudomonadota</taxon>
        <taxon>Alphaproteobacteria</taxon>
        <taxon>Rhodobacterales</taxon>
        <taxon>Paracoccaceae</taxon>
        <taxon>Albimonas</taxon>
    </lineage>
</organism>
<dbReference type="AlphaFoldDB" id="A0A1H2VJL9"/>
<evidence type="ECO:0000313" key="3">
    <source>
        <dbReference type="EMBL" id="SDW68410.1"/>
    </source>
</evidence>
<dbReference type="SUPFAM" id="SSF55166">
    <property type="entry name" value="Hedgehog/DD-peptidase"/>
    <property type="match status" value="1"/>
</dbReference>
<feature type="domain" description="Peptidase M15C" evidence="2">
    <location>
        <begin position="49"/>
        <end position="113"/>
    </location>
</feature>
<evidence type="ECO:0000259" key="2">
    <source>
        <dbReference type="Pfam" id="PF13539"/>
    </source>
</evidence>
<dbReference type="GO" id="GO:0004568">
    <property type="term" value="F:chitinase activity"/>
    <property type="evidence" value="ECO:0007669"/>
    <property type="project" value="InterPro"/>
</dbReference>
<dbReference type="InterPro" id="IPR000726">
    <property type="entry name" value="Glyco_hydro_19_cat"/>
</dbReference>
<feature type="domain" description="Glycoside hydrolase family 19 catalytic" evidence="1">
    <location>
        <begin position="315"/>
        <end position="404"/>
    </location>
</feature>
<protein>
    <submittedName>
        <fullName evidence="3">Predicted chitinase</fullName>
    </submittedName>
</protein>
<dbReference type="Gene3D" id="3.30.1380.10">
    <property type="match status" value="1"/>
</dbReference>
<dbReference type="GO" id="GO:0008233">
    <property type="term" value="F:peptidase activity"/>
    <property type="evidence" value="ECO:0007669"/>
    <property type="project" value="InterPro"/>
</dbReference>
<dbReference type="Pfam" id="PF13539">
    <property type="entry name" value="Peptidase_M15_4"/>
    <property type="match status" value="1"/>
</dbReference>